<evidence type="ECO:0000313" key="2">
    <source>
        <dbReference type="Proteomes" id="UP001159363"/>
    </source>
</evidence>
<dbReference type="EMBL" id="JARBHB010000010">
    <property type="protein sequence ID" value="KAJ8874167.1"/>
    <property type="molecule type" value="Genomic_DNA"/>
</dbReference>
<proteinExistence type="predicted"/>
<organism evidence="1 2">
    <name type="scientific">Dryococelus australis</name>
    <dbReference type="NCBI Taxonomy" id="614101"/>
    <lineage>
        <taxon>Eukaryota</taxon>
        <taxon>Metazoa</taxon>
        <taxon>Ecdysozoa</taxon>
        <taxon>Arthropoda</taxon>
        <taxon>Hexapoda</taxon>
        <taxon>Insecta</taxon>
        <taxon>Pterygota</taxon>
        <taxon>Neoptera</taxon>
        <taxon>Polyneoptera</taxon>
        <taxon>Phasmatodea</taxon>
        <taxon>Verophasmatodea</taxon>
        <taxon>Anareolatae</taxon>
        <taxon>Phasmatidae</taxon>
        <taxon>Eurycanthinae</taxon>
        <taxon>Dryococelus</taxon>
    </lineage>
</organism>
<name>A0ABQ9GQ51_9NEOP</name>
<accession>A0ABQ9GQ51</accession>
<protein>
    <submittedName>
        <fullName evidence="1">Uncharacterized protein</fullName>
    </submittedName>
</protein>
<keyword evidence="2" id="KW-1185">Reference proteome</keyword>
<dbReference type="Proteomes" id="UP001159363">
    <property type="component" value="Chromosome 9"/>
</dbReference>
<reference evidence="1 2" key="1">
    <citation type="submission" date="2023-02" db="EMBL/GenBank/DDBJ databases">
        <title>LHISI_Scaffold_Assembly.</title>
        <authorList>
            <person name="Stuart O.P."/>
            <person name="Cleave R."/>
            <person name="Magrath M.J.L."/>
            <person name="Mikheyev A.S."/>
        </authorList>
    </citation>
    <scope>NUCLEOTIDE SEQUENCE [LARGE SCALE GENOMIC DNA]</scope>
    <source>
        <strain evidence="1">Daus_M_001</strain>
        <tissue evidence="1">Leg muscle</tissue>
    </source>
</reference>
<sequence>MDEPDSAPSRCNYFPVFHSQVVARPNRARFSTGLLPDFRTWGLCRWLAGFLGDLPFTPTFHYGAASYSPQFILIGSQDLDVKSRPNLSTPLNYFGHALICDPRSNVGTQVRGETGDPRENPLTSGIVRLDSYVRNSDIDPAGNRTRDWMLELSSPTMVNRVSFQEGPIPHCRIWELCPGRCYWSAGFLGDSPYSPPLPHRASILALSHAHTLIYYLYATLFLDEKFSASMAICRSRRDGVLVSVLDSYQGDLGSIAGDITRILVCGKRGKHCK</sequence>
<evidence type="ECO:0000313" key="1">
    <source>
        <dbReference type="EMBL" id="KAJ8874167.1"/>
    </source>
</evidence>
<comment type="caution">
    <text evidence="1">The sequence shown here is derived from an EMBL/GenBank/DDBJ whole genome shotgun (WGS) entry which is preliminary data.</text>
</comment>
<gene>
    <name evidence="1" type="ORF">PR048_025009</name>
</gene>